<evidence type="ECO:0000313" key="2">
    <source>
        <dbReference type="Proteomes" id="UP000835052"/>
    </source>
</evidence>
<dbReference type="GO" id="GO:0005085">
    <property type="term" value="F:guanyl-nucleotide exchange factor activity"/>
    <property type="evidence" value="ECO:0007669"/>
    <property type="project" value="InterPro"/>
</dbReference>
<dbReference type="EMBL" id="CAJGYM010000005">
    <property type="protein sequence ID" value="CAD6186744.1"/>
    <property type="molecule type" value="Genomic_DNA"/>
</dbReference>
<protein>
    <recommendedName>
        <fullName evidence="3">Roadblock/LAMTOR2 domain-containing protein</fullName>
    </recommendedName>
</protein>
<dbReference type="Proteomes" id="UP000835052">
    <property type="component" value="Unassembled WGS sequence"/>
</dbReference>
<accession>A0A8S1GUK4</accession>
<dbReference type="GO" id="GO:0060090">
    <property type="term" value="F:molecular adaptor activity"/>
    <property type="evidence" value="ECO:0007669"/>
    <property type="project" value="InterPro"/>
</dbReference>
<dbReference type="AlphaFoldDB" id="A0A8S1GUK4"/>
<name>A0A8S1GUK4_9PELO</name>
<evidence type="ECO:0000313" key="1">
    <source>
        <dbReference type="EMBL" id="CAD6186744.1"/>
    </source>
</evidence>
<evidence type="ECO:0008006" key="3">
    <source>
        <dbReference type="Google" id="ProtNLM"/>
    </source>
</evidence>
<comment type="caution">
    <text evidence="1">The sequence shown here is derived from an EMBL/GenBank/DDBJ whole genome shotgun (WGS) entry which is preliminary data.</text>
</comment>
<sequence>MLKQKALIQVLEQANTNEVTSAILFNKEGLLLGQSGEEVSPTWISSIWACFDRRDLNESIIVMDEGIIGIAPVANMLLALKASKKAEIGMVRAKLRAMAKYLEGPISMIERDV</sequence>
<keyword evidence="2" id="KW-1185">Reference proteome</keyword>
<gene>
    <name evidence="1" type="ORF">CAUJ_LOCUS2663</name>
</gene>
<dbReference type="GO" id="GO:0032008">
    <property type="term" value="P:positive regulation of TOR signaling"/>
    <property type="evidence" value="ECO:0007669"/>
    <property type="project" value="InterPro"/>
</dbReference>
<proteinExistence type="predicted"/>
<dbReference type="Gene3D" id="3.30.450.30">
    <property type="entry name" value="Dynein light chain 2a, cytoplasmic"/>
    <property type="match status" value="1"/>
</dbReference>
<dbReference type="SUPFAM" id="SSF103196">
    <property type="entry name" value="Roadblock/LC7 domain"/>
    <property type="match status" value="1"/>
</dbReference>
<reference evidence="1" key="1">
    <citation type="submission" date="2020-10" db="EMBL/GenBank/DDBJ databases">
        <authorList>
            <person name="Kikuchi T."/>
        </authorList>
    </citation>
    <scope>NUCLEOTIDE SEQUENCE</scope>
    <source>
        <strain evidence="1">NKZ352</strain>
    </source>
</reference>
<organism evidence="1 2">
    <name type="scientific">Caenorhabditis auriculariae</name>
    <dbReference type="NCBI Taxonomy" id="2777116"/>
    <lineage>
        <taxon>Eukaryota</taxon>
        <taxon>Metazoa</taxon>
        <taxon>Ecdysozoa</taxon>
        <taxon>Nematoda</taxon>
        <taxon>Chromadorea</taxon>
        <taxon>Rhabditida</taxon>
        <taxon>Rhabditina</taxon>
        <taxon>Rhabditomorpha</taxon>
        <taxon>Rhabditoidea</taxon>
        <taxon>Rhabditidae</taxon>
        <taxon>Peloderinae</taxon>
        <taxon>Caenorhabditis</taxon>
    </lineage>
</organism>
<dbReference type="OrthoDB" id="282270at2759"/>
<dbReference type="InterPro" id="IPR037587">
    <property type="entry name" value="LAMTOR2-like"/>
</dbReference>
<dbReference type="PANTHER" id="PTHR13323">
    <property type="entry name" value="LATE ENDOSOMAL/LYSOSOMAL MP1 INTERACTING PROTEIN"/>
    <property type="match status" value="1"/>
</dbReference>